<name>A0A7M5WRT8_9CNID</name>
<evidence type="ECO:0000313" key="4">
    <source>
        <dbReference type="Proteomes" id="UP000594262"/>
    </source>
</evidence>
<keyword evidence="4" id="KW-1185">Reference proteome</keyword>
<feature type="domain" description="Ubiquinol-cytochrome c chaperone" evidence="2">
    <location>
        <begin position="103"/>
        <end position="240"/>
    </location>
</feature>
<dbReference type="PANTHER" id="PTHR12184:SF1">
    <property type="entry name" value="UBIQUINOL-CYTOCHROME-C REDUCTASE COMPLEX ASSEMBLY FACTOR 1"/>
    <property type="match status" value="1"/>
</dbReference>
<reference evidence="3" key="1">
    <citation type="submission" date="2021-01" db="UniProtKB">
        <authorList>
            <consortium name="EnsemblMetazoa"/>
        </authorList>
    </citation>
    <scope>IDENTIFICATION</scope>
</reference>
<dbReference type="GO" id="GO:0034551">
    <property type="term" value="P:mitochondrial respiratory chain complex III assembly"/>
    <property type="evidence" value="ECO:0007669"/>
    <property type="project" value="TreeGrafter"/>
</dbReference>
<dbReference type="InterPro" id="IPR021150">
    <property type="entry name" value="Ubiq_cyt_c_chap"/>
</dbReference>
<sequence>MNFMRIYSRSQLARNIWKGRVKTQNLAAVQRCQEISNEAPSSTTPPTTVATGEKRDDSVGFMFGSIVGNIKKNIARQMAKSLASKNLYEACADQVNYEEFFVACEMPDTFQSWFYIMQLHVWMVLVRLRAEGSSGKNLAYTMVEIMWQDIEARIKLLDVVDTSQKKETMEEFGQQFFGLIVAYDEGLLGHDRVLASALWRNLFYNKANTDAEKLALMVEYVRKQMQHLEMQSSEDLVMTGRVDWLPLHEVNDQK</sequence>
<comment type="similarity">
    <text evidence="1">Belongs to the CBP3 family.</text>
</comment>
<dbReference type="AlphaFoldDB" id="A0A7M5WRT8"/>
<evidence type="ECO:0000259" key="2">
    <source>
        <dbReference type="Pfam" id="PF03981"/>
    </source>
</evidence>
<dbReference type="Pfam" id="PF03981">
    <property type="entry name" value="Ubiq_cyt_C_chap"/>
    <property type="match status" value="1"/>
</dbReference>
<evidence type="ECO:0000313" key="3">
    <source>
        <dbReference type="EnsemblMetazoa" id="CLYHEMP007398.1"/>
    </source>
</evidence>
<organism evidence="3 4">
    <name type="scientific">Clytia hemisphaerica</name>
    <dbReference type="NCBI Taxonomy" id="252671"/>
    <lineage>
        <taxon>Eukaryota</taxon>
        <taxon>Metazoa</taxon>
        <taxon>Cnidaria</taxon>
        <taxon>Hydrozoa</taxon>
        <taxon>Hydroidolina</taxon>
        <taxon>Leptothecata</taxon>
        <taxon>Obeliida</taxon>
        <taxon>Clytiidae</taxon>
        <taxon>Clytia</taxon>
    </lineage>
</organism>
<protein>
    <recommendedName>
        <fullName evidence="2">Ubiquinol-cytochrome c chaperone domain-containing protein</fullName>
    </recommendedName>
</protein>
<dbReference type="OrthoDB" id="4007at2759"/>
<dbReference type="PANTHER" id="PTHR12184">
    <property type="entry name" value="UBIQUINOL-CYTOCHROME C REDUCTASE COMPLEX ASSEMBLY FACTOR 1 FAMILY MEMBER"/>
    <property type="match status" value="1"/>
</dbReference>
<dbReference type="RefSeq" id="XP_066934939.1">
    <property type="nucleotide sequence ID" value="XM_067078838.1"/>
</dbReference>
<evidence type="ECO:0000256" key="1">
    <source>
        <dbReference type="ARBA" id="ARBA00006407"/>
    </source>
</evidence>
<dbReference type="GeneID" id="136822571"/>
<dbReference type="Proteomes" id="UP000594262">
    <property type="component" value="Unplaced"/>
</dbReference>
<dbReference type="EnsemblMetazoa" id="CLYHEMT007398.1">
    <property type="protein sequence ID" value="CLYHEMP007398.1"/>
    <property type="gene ID" value="CLYHEMG007398"/>
</dbReference>
<dbReference type="GO" id="GO:0005739">
    <property type="term" value="C:mitochondrion"/>
    <property type="evidence" value="ECO:0007669"/>
    <property type="project" value="TreeGrafter"/>
</dbReference>
<accession>A0A7M5WRT8</accession>
<dbReference type="InterPro" id="IPR007129">
    <property type="entry name" value="Ubiqinol_cyt_c_chaperone_CPB3"/>
</dbReference>
<proteinExistence type="inferred from homology"/>